<dbReference type="InterPro" id="IPR023393">
    <property type="entry name" value="START-like_dom_sf"/>
</dbReference>
<comment type="similarity">
    <text evidence="1">Belongs to the AHA1 family.</text>
</comment>
<evidence type="ECO:0000259" key="2">
    <source>
        <dbReference type="Pfam" id="PF08327"/>
    </source>
</evidence>
<keyword evidence="4" id="KW-1185">Reference proteome</keyword>
<dbReference type="Pfam" id="PF08327">
    <property type="entry name" value="AHSA1"/>
    <property type="match status" value="1"/>
</dbReference>
<dbReference type="SUPFAM" id="SSF55961">
    <property type="entry name" value="Bet v1-like"/>
    <property type="match status" value="1"/>
</dbReference>
<dbReference type="EMBL" id="FOAB01000014">
    <property type="protein sequence ID" value="SEM32108.1"/>
    <property type="molecule type" value="Genomic_DNA"/>
</dbReference>
<dbReference type="Gene3D" id="3.30.530.20">
    <property type="match status" value="1"/>
</dbReference>
<sequence>MKTSDEPIVIEECYAISQEKVWRSITDVREMRLWFFATINSFVPEIGFKTEFLVKVEDRNYTHCWEVLEVVPNEKITYTWSYAEYSGDAFVTFELSKKENQTRLKLSLTVIEDFPSDIPEFSRESCIAGWNYFLGERLKEYLEG</sequence>
<dbReference type="CDD" id="cd07814">
    <property type="entry name" value="SRPBCC_CalC_Aha1-like"/>
    <property type="match status" value="1"/>
</dbReference>
<dbReference type="RefSeq" id="WP_091412967.1">
    <property type="nucleotide sequence ID" value="NZ_FOAB01000014.1"/>
</dbReference>
<accession>A0A1H7XFW8</accession>
<dbReference type="InterPro" id="IPR013538">
    <property type="entry name" value="ASHA1/2-like_C"/>
</dbReference>
<gene>
    <name evidence="3" type="ORF">SAMN04487910_4725</name>
</gene>
<dbReference type="Proteomes" id="UP000198521">
    <property type="component" value="Unassembled WGS sequence"/>
</dbReference>
<proteinExistence type="inferred from homology"/>
<evidence type="ECO:0000313" key="3">
    <source>
        <dbReference type="EMBL" id="SEM32108.1"/>
    </source>
</evidence>
<name>A0A1H7XFW8_AQUAM</name>
<organism evidence="3 4">
    <name type="scientific">Aquimarina amphilecti</name>
    <dbReference type="NCBI Taxonomy" id="1038014"/>
    <lineage>
        <taxon>Bacteria</taxon>
        <taxon>Pseudomonadati</taxon>
        <taxon>Bacteroidota</taxon>
        <taxon>Flavobacteriia</taxon>
        <taxon>Flavobacteriales</taxon>
        <taxon>Flavobacteriaceae</taxon>
        <taxon>Aquimarina</taxon>
    </lineage>
</organism>
<dbReference type="OrthoDB" id="2355173at2"/>
<feature type="domain" description="Activator of Hsp90 ATPase homologue 1/2-like C-terminal" evidence="2">
    <location>
        <begin position="17"/>
        <end position="143"/>
    </location>
</feature>
<dbReference type="AlphaFoldDB" id="A0A1H7XFW8"/>
<reference evidence="4" key="1">
    <citation type="submission" date="2016-10" db="EMBL/GenBank/DDBJ databases">
        <authorList>
            <person name="Varghese N."/>
            <person name="Submissions S."/>
        </authorList>
    </citation>
    <scope>NUCLEOTIDE SEQUENCE [LARGE SCALE GENOMIC DNA]</scope>
    <source>
        <strain evidence="4">DSM 25232 / NCIMB 14723 / 92V</strain>
    </source>
</reference>
<dbReference type="STRING" id="1038014.SAMN04487910_4725"/>
<protein>
    <submittedName>
        <fullName evidence="3">Uncharacterized conserved protein YndB, AHSA1/START domain</fullName>
    </submittedName>
</protein>
<evidence type="ECO:0000256" key="1">
    <source>
        <dbReference type="ARBA" id="ARBA00006817"/>
    </source>
</evidence>
<evidence type="ECO:0000313" key="4">
    <source>
        <dbReference type="Proteomes" id="UP000198521"/>
    </source>
</evidence>